<reference evidence="4 5" key="1">
    <citation type="submission" date="2019-07" db="EMBL/GenBank/DDBJ databases">
        <title>Whole genome shotgun sequence of Deinococcus cellulosilyticus NBRC 106333.</title>
        <authorList>
            <person name="Hosoyama A."/>
            <person name="Uohara A."/>
            <person name="Ohji S."/>
            <person name="Ichikawa N."/>
        </authorList>
    </citation>
    <scope>NUCLEOTIDE SEQUENCE [LARGE SCALE GENOMIC DNA]</scope>
    <source>
        <strain evidence="4 5">NBRC 106333</strain>
    </source>
</reference>
<dbReference type="EMBL" id="BJXB01000004">
    <property type="protein sequence ID" value="GEM45481.1"/>
    <property type="molecule type" value="Genomic_DNA"/>
</dbReference>
<evidence type="ECO:0000259" key="3">
    <source>
        <dbReference type="PROSITE" id="PS50977"/>
    </source>
</evidence>
<gene>
    <name evidence="4" type="ORF">DC3_11160</name>
</gene>
<dbReference type="RefSeq" id="WP_186815845.1">
    <property type="nucleotide sequence ID" value="NZ_BJXB01000004.1"/>
</dbReference>
<dbReference type="PROSITE" id="PS01081">
    <property type="entry name" value="HTH_TETR_1"/>
    <property type="match status" value="1"/>
</dbReference>
<dbReference type="PROSITE" id="PS50977">
    <property type="entry name" value="HTH_TETR_2"/>
    <property type="match status" value="1"/>
</dbReference>
<evidence type="ECO:0000313" key="4">
    <source>
        <dbReference type="EMBL" id="GEM45481.1"/>
    </source>
</evidence>
<organism evidence="4 5">
    <name type="scientific">Deinococcus cellulosilyticus (strain DSM 18568 / NBRC 106333 / KACC 11606 / 5516J-15)</name>
    <dbReference type="NCBI Taxonomy" id="1223518"/>
    <lineage>
        <taxon>Bacteria</taxon>
        <taxon>Thermotogati</taxon>
        <taxon>Deinococcota</taxon>
        <taxon>Deinococci</taxon>
        <taxon>Deinococcales</taxon>
        <taxon>Deinococcaceae</taxon>
        <taxon>Deinococcus</taxon>
    </lineage>
</organism>
<dbReference type="GO" id="GO:0000976">
    <property type="term" value="F:transcription cis-regulatory region binding"/>
    <property type="evidence" value="ECO:0007669"/>
    <property type="project" value="TreeGrafter"/>
</dbReference>
<dbReference type="PRINTS" id="PR00455">
    <property type="entry name" value="HTHTETR"/>
</dbReference>
<evidence type="ECO:0000256" key="2">
    <source>
        <dbReference type="PROSITE-ProRule" id="PRU00335"/>
    </source>
</evidence>
<dbReference type="SUPFAM" id="SSF46689">
    <property type="entry name" value="Homeodomain-like"/>
    <property type="match status" value="1"/>
</dbReference>
<evidence type="ECO:0000256" key="1">
    <source>
        <dbReference type="ARBA" id="ARBA00023125"/>
    </source>
</evidence>
<feature type="DNA-binding region" description="H-T-H motif" evidence="2">
    <location>
        <begin position="34"/>
        <end position="53"/>
    </location>
</feature>
<comment type="caution">
    <text evidence="4">The sequence shown here is derived from an EMBL/GenBank/DDBJ whole genome shotgun (WGS) entry which is preliminary data.</text>
</comment>
<name>A0A511MYQ4_DEIC1</name>
<dbReference type="Proteomes" id="UP000321306">
    <property type="component" value="Unassembled WGS sequence"/>
</dbReference>
<keyword evidence="5" id="KW-1185">Reference proteome</keyword>
<dbReference type="PANTHER" id="PTHR30055:SF226">
    <property type="entry name" value="HTH-TYPE TRANSCRIPTIONAL REGULATOR PKSA"/>
    <property type="match status" value="1"/>
</dbReference>
<dbReference type="InterPro" id="IPR001647">
    <property type="entry name" value="HTH_TetR"/>
</dbReference>
<dbReference type="InterPro" id="IPR023772">
    <property type="entry name" value="DNA-bd_HTH_TetR-type_CS"/>
</dbReference>
<evidence type="ECO:0000313" key="5">
    <source>
        <dbReference type="Proteomes" id="UP000321306"/>
    </source>
</evidence>
<dbReference type="Pfam" id="PF00440">
    <property type="entry name" value="TetR_N"/>
    <property type="match status" value="1"/>
</dbReference>
<dbReference type="InterPro" id="IPR009057">
    <property type="entry name" value="Homeodomain-like_sf"/>
</dbReference>
<keyword evidence="1 2" id="KW-0238">DNA-binding</keyword>
<dbReference type="PANTHER" id="PTHR30055">
    <property type="entry name" value="HTH-TYPE TRANSCRIPTIONAL REGULATOR RUTR"/>
    <property type="match status" value="1"/>
</dbReference>
<dbReference type="AlphaFoldDB" id="A0A511MYQ4"/>
<dbReference type="GO" id="GO:0003700">
    <property type="term" value="F:DNA-binding transcription factor activity"/>
    <property type="evidence" value="ECO:0007669"/>
    <property type="project" value="TreeGrafter"/>
</dbReference>
<proteinExistence type="predicted"/>
<dbReference type="InterPro" id="IPR050109">
    <property type="entry name" value="HTH-type_TetR-like_transc_reg"/>
</dbReference>
<accession>A0A511MYQ4</accession>
<feature type="domain" description="HTH tetR-type" evidence="3">
    <location>
        <begin position="11"/>
        <end position="71"/>
    </location>
</feature>
<sequence length="209" mass="23719">MTQNLNEKTRATRRKHILEAAAQVFAEKGFHATTIRDVAQRAGIGDGTLYYHFENKAALLLGLFSQLTETARQDLDPTQLMSLDLRDFIRMYLHHALSAVQDHNIDLFQAVFSEVMVSAPLRERFKQEVLQPMIEGAELFAQQWATKRGLKLQHDTLNMRILSSLILGLLIQRVMEDPVLTSVWNDLPDVVTDLLLPGFLVSDLNPPMP</sequence>
<dbReference type="Gene3D" id="1.10.357.10">
    <property type="entry name" value="Tetracycline Repressor, domain 2"/>
    <property type="match status" value="1"/>
</dbReference>
<protein>
    <recommendedName>
        <fullName evidence="3">HTH tetR-type domain-containing protein</fullName>
    </recommendedName>
</protein>